<sequence>MRSEKTYLVNLIGNALTGSDYVYFISYQGLKVKDFSALRSQLGNLGSSCHVFKNTMVKKAAELNQLDALSKVSLTGSTAVVFGKGEPGAVAKVLVDFGKTNSVVEAKGGYFEGALLSAAEVGEIAAMPAKEVLQAQLLSVLQAPSLNLVSILNNKAASILNVLNAYKDKLEQQ</sequence>
<evidence type="ECO:0000256" key="1">
    <source>
        <dbReference type="ARBA" id="ARBA00008889"/>
    </source>
</evidence>
<dbReference type="InterPro" id="IPR001790">
    <property type="entry name" value="Ribosomal_uL10"/>
</dbReference>
<gene>
    <name evidence="4" type="primary">rplJ_34</name>
    <name evidence="4" type="ORF">SDC9_89861</name>
</gene>
<comment type="similarity">
    <text evidence="1">Belongs to the universal ribosomal protein uL10 family.</text>
</comment>
<dbReference type="Pfam" id="PF00466">
    <property type="entry name" value="Ribosomal_L10"/>
    <property type="match status" value="1"/>
</dbReference>
<dbReference type="Gene3D" id="3.30.70.1730">
    <property type="match status" value="1"/>
</dbReference>
<dbReference type="AlphaFoldDB" id="A0A644ZS25"/>
<dbReference type="EMBL" id="VSSQ01010010">
    <property type="protein sequence ID" value="MPM43188.1"/>
    <property type="molecule type" value="Genomic_DNA"/>
</dbReference>
<dbReference type="Gene3D" id="6.10.250.290">
    <property type="match status" value="1"/>
</dbReference>
<dbReference type="InterPro" id="IPR043141">
    <property type="entry name" value="Ribosomal_uL10-like_sf"/>
</dbReference>
<dbReference type="SUPFAM" id="SSF160369">
    <property type="entry name" value="Ribosomal protein L10-like"/>
    <property type="match status" value="1"/>
</dbReference>
<accession>A0A644ZS25</accession>
<evidence type="ECO:0000256" key="2">
    <source>
        <dbReference type="ARBA" id="ARBA00022980"/>
    </source>
</evidence>
<dbReference type="NCBIfam" id="NF000955">
    <property type="entry name" value="PRK00099.1-1"/>
    <property type="match status" value="1"/>
</dbReference>
<comment type="caution">
    <text evidence="4">The sequence shown here is derived from an EMBL/GenBank/DDBJ whole genome shotgun (WGS) entry which is preliminary data.</text>
</comment>
<name>A0A644ZS25_9ZZZZ</name>
<protein>
    <submittedName>
        <fullName evidence="4">50S ribosomal protein L10</fullName>
    </submittedName>
</protein>
<reference evidence="4" key="1">
    <citation type="submission" date="2019-08" db="EMBL/GenBank/DDBJ databases">
        <authorList>
            <person name="Kucharzyk K."/>
            <person name="Murdoch R.W."/>
            <person name="Higgins S."/>
            <person name="Loffler F."/>
        </authorList>
    </citation>
    <scope>NUCLEOTIDE SEQUENCE</scope>
</reference>
<evidence type="ECO:0000256" key="3">
    <source>
        <dbReference type="ARBA" id="ARBA00023274"/>
    </source>
</evidence>
<dbReference type="GO" id="GO:0005840">
    <property type="term" value="C:ribosome"/>
    <property type="evidence" value="ECO:0007669"/>
    <property type="project" value="UniProtKB-KW"/>
</dbReference>
<dbReference type="CDD" id="cd05797">
    <property type="entry name" value="Ribosomal_L10"/>
    <property type="match status" value="1"/>
</dbReference>
<dbReference type="GO" id="GO:1990904">
    <property type="term" value="C:ribonucleoprotein complex"/>
    <property type="evidence" value="ECO:0007669"/>
    <property type="project" value="UniProtKB-KW"/>
</dbReference>
<keyword evidence="3" id="KW-0687">Ribonucleoprotein</keyword>
<dbReference type="PANTHER" id="PTHR11560">
    <property type="entry name" value="39S RIBOSOMAL PROTEIN L10, MITOCHONDRIAL"/>
    <property type="match status" value="1"/>
</dbReference>
<proteinExistence type="inferred from homology"/>
<organism evidence="4">
    <name type="scientific">bioreactor metagenome</name>
    <dbReference type="NCBI Taxonomy" id="1076179"/>
    <lineage>
        <taxon>unclassified sequences</taxon>
        <taxon>metagenomes</taxon>
        <taxon>ecological metagenomes</taxon>
    </lineage>
</organism>
<dbReference type="HAMAP" id="MF_00362">
    <property type="entry name" value="Ribosomal_uL10"/>
    <property type="match status" value="1"/>
</dbReference>
<evidence type="ECO:0000313" key="4">
    <source>
        <dbReference type="EMBL" id="MPM43188.1"/>
    </source>
</evidence>
<keyword evidence="2 4" id="KW-0689">Ribosomal protein</keyword>
<dbReference type="InterPro" id="IPR022973">
    <property type="entry name" value="Ribosomal_uL10_bac"/>
</dbReference>
<dbReference type="InterPro" id="IPR047865">
    <property type="entry name" value="Ribosomal_uL10_bac_type"/>
</dbReference>